<accession>A0A6V6Y2C5</accession>
<dbReference type="Pfam" id="PF03091">
    <property type="entry name" value="CutA1"/>
    <property type="match status" value="1"/>
</dbReference>
<organism evidence="1 2">
    <name type="scientific">Aedoeadaptatus nemausensis</name>
    <dbReference type="NCBI Taxonomy" id="2582829"/>
    <lineage>
        <taxon>Bacteria</taxon>
        <taxon>Bacillati</taxon>
        <taxon>Bacillota</taxon>
        <taxon>Tissierellia</taxon>
        <taxon>Tissierellales</taxon>
        <taxon>Peptoniphilaceae</taxon>
        <taxon>Aedoeadaptatus</taxon>
    </lineage>
</organism>
<dbReference type="PANTHER" id="PTHR41774:SF1">
    <property type="entry name" value="NGG1P INTERACTING FACTOR NIF3"/>
    <property type="match status" value="1"/>
</dbReference>
<comment type="caution">
    <text evidence="1">The sequence shown here is derived from an EMBL/GenBank/DDBJ whole genome shotgun (WGS) entry which is preliminary data.</text>
</comment>
<proteinExistence type="predicted"/>
<dbReference type="Gene3D" id="3.30.70.120">
    <property type="match status" value="1"/>
</dbReference>
<dbReference type="GO" id="GO:0016787">
    <property type="term" value="F:hydrolase activity"/>
    <property type="evidence" value="ECO:0007669"/>
    <property type="project" value="UniProtKB-KW"/>
</dbReference>
<dbReference type="InterPro" id="IPR015867">
    <property type="entry name" value="N-reg_PII/ATP_PRibTrfase_C"/>
</dbReference>
<dbReference type="GO" id="GO:0010038">
    <property type="term" value="P:response to metal ion"/>
    <property type="evidence" value="ECO:0007669"/>
    <property type="project" value="InterPro"/>
</dbReference>
<dbReference type="PANTHER" id="PTHR41774">
    <property type="match status" value="1"/>
</dbReference>
<evidence type="ECO:0000313" key="2">
    <source>
        <dbReference type="Proteomes" id="UP000586454"/>
    </source>
</evidence>
<dbReference type="AlphaFoldDB" id="A0A6V6Y2C5"/>
<dbReference type="Proteomes" id="UP000586454">
    <property type="component" value="Unassembled WGS sequence"/>
</dbReference>
<keyword evidence="1" id="KW-0378">Hydrolase</keyword>
<dbReference type="InterPro" id="IPR004323">
    <property type="entry name" value="Ion_tolerance_CutA"/>
</dbReference>
<evidence type="ECO:0000313" key="1">
    <source>
        <dbReference type="EMBL" id="CAC9928814.1"/>
    </source>
</evidence>
<dbReference type="EMBL" id="CAIJCS010000016">
    <property type="protein sequence ID" value="CAC9928814.1"/>
    <property type="molecule type" value="Genomic_DNA"/>
</dbReference>
<gene>
    <name evidence="1" type="ORF">PEPNEM18_00796</name>
</gene>
<keyword evidence="2" id="KW-1185">Reference proteome</keyword>
<protein>
    <submittedName>
        <fullName evidence="1">GTP cyclohydrolase 1 type 2</fullName>
    </submittedName>
</protein>
<dbReference type="InterPro" id="IPR036069">
    <property type="entry name" value="DUF34/NIF3_sf"/>
</dbReference>
<name>A0A6V6Y2C5_9FIRM</name>
<sequence>MSYLKVEIFVPKKYVIELANDLNEADLLTEGCYDYAFSTTEVEGHWRPLEGANPFDGTVGQVQAKPEVKMEFRISEEDREEVQRIIDRVHPYEVPVVNYIPLA</sequence>
<dbReference type="SUPFAM" id="SSF102705">
    <property type="entry name" value="NIF3 (NGG1p interacting factor 3)-like"/>
    <property type="match status" value="1"/>
</dbReference>
<dbReference type="RefSeq" id="WP_180499474.1">
    <property type="nucleotide sequence ID" value="NZ_CAIJCS010000016.1"/>
</dbReference>
<reference evidence="1 2" key="1">
    <citation type="submission" date="2020-06" db="EMBL/GenBank/DDBJ databases">
        <authorList>
            <person name="Criscuolo A."/>
        </authorList>
    </citation>
    <scope>NUCLEOTIDE SEQUENCE [LARGE SCALE GENOMIC DNA]</scope>
    <source>
        <strain evidence="1">1804121828</strain>
    </source>
</reference>